<dbReference type="SUPFAM" id="SSF56645">
    <property type="entry name" value="Acyl-CoA dehydrogenase NM domain-like"/>
    <property type="match status" value="1"/>
</dbReference>
<reference evidence="2 3" key="1">
    <citation type="submission" date="2012-03" db="EMBL/GenBank/DDBJ databases">
        <authorList>
            <person name="Durkin A.S."/>
            <person name="McCorrison J."/>
            <person name="Torralba M."/>
            <person name="Gillis M."/>
            <person name="Methe B."/>
            <person name="Sutton G."/>
            <person name="Nelson K.E."/>
        </authorList>
    </citation>
    <scope>NUCLEOTIDE SEQUENCE [LARGE SCALE GENOMIC DNA]</scope>
    <source>
        <strain evidence="2 3">F0468</strain>
    </source>
</reference>
<dbReference type="Gene3D" id="1.10.540.10">
    <property type="entry name" value="Acyl-CoA dehydrogenase/oxidase, N-terminal domain"/>
    <property type="match status" value="1"/>
</dbReference>
<dbReference type="RefSeq" id="WP_008753195.1">
    <property type="nucleotide sequence ID" value="NZ_AJGH01000029.1"/>
</dbReference>
<keyword evidence="3" id="KW-1185">Reference proteome</keyword>
<gene>
    <name evidence="2" type="ORF">HMPREF9970_2974</name>
</gene>
<evidence type="ECO:0000259" key="1">
    <source>
        <dbReference type="Pfam" id="PF02771"/>
    </source>
</evidence>
<dbReference type="Proteomes" id="UP000005039">
    <property type="component" value="Unassembled WGS sequence"/>
</dbReference>
<proteinExistence type="predicted"/>
<evidence type="ECO:0000313" key="2">
    <source>
        <dbReference type="EMBL" id="EIC96675.1"/>
    </source>
</evidence>
<dbReference type="Pfam" id="PF02771">
    <property type="entry name" value="Acyl-CoA_dh_N"/>
    <property type="match status" value="1"/>
</dbReference>
<dbReference type="GO" id="GO:0016627">
    <property type="term" value="F:oxidoreductase activity, acting on the CH-CH group of donors"/>
    <property type="evidence" value="ECO:0007669"/>
    <property type="project" value="InterPro"/>
</dbReference>
<accession>I0RAG7</accession>
<dbReference type="InterPro" id="IPR037069">
    <property type="entry name" value="AcylCoA_DH/ox_N_sf"/>
</dbReference>
<dbReference type="InterPro" id="IPR009100">
    <property type="entry name" value="AcylCoA_DH/oxidase_NM_dom_sf"/>
</dbReference>
<comment type="caution">
    <text evidence="2">The sequence shown here is derived from an EMBL/GenBank/DDBJ whole genome shotgun (WGS) entry which is preliminary data.</text>
</comment>
<dbReference type="EMBL" id="AJGH01000029">
    <property type="protein sequence ID" value="EIC96675.1"/>
    <property type="molecule type" value="Genomic_DNA"/>
</dbReference>
<sequence length="64" mass="7306">MDFTLDKKHEMARTLFREFAEKEVKPLAIEVDETEIFPRETVNKMAKYGFLGIPVAKEFGGQGA</sequence>
<dbReference type="GO" id="GO:0050660">
    <property type="term" value="F:flavin adenine dinucleotide binding"/>
    <property type="evidence" value="ECO:0007669"/>
    <property type="project" value="InterPro"/>
</dbReference>
<name>I0RAG7_9FIRM</name>
<evidence type="ECO:0000313" key="3">
    <source>
        <dbReference type="Proteomes" id="UP000005039"/>
    </source>
</evidence>
<feature type="domain" description="Acyl-CoA dehydrogenase/oxidase N-terminal" evidence="1">
    <location>
        <begin position="7"/>
        <end position="63"/>
    </location>
</feature>
<organism evidence="2 3">
    <name type="scientific">Lachnoanaerobaculum saburreum F0468</name>
    <dbReference type="NCBI Taxonomy" id="1095750"/>
    <lineage>
        <taxon>Bacteria</taxon>
        <taxon>Bacillati</taxon>
        <taxon>Bacillota</taxon>
        <taxon>Clostridia</taxon>
        <taxon>Lachnospirales</taxon>
        <taxon>Lachnospiraceae</taxon>
        <taxon>Lachnoanaerobaculum</taxon>
    </lineage>
</organism>
<dbReference type="InterPro" id="IPR013786">
    <property type="entry name" value="AcylCoA_DH/ox_N"/>
</dbReference>
<feature type="non-terminal residue" evidence="2">
    <location>
        <position position="64"/>
    </location>
</feature>
<protein>
    <submittedName>
        <fullName evidence="2">Acyl-CoA dehydrogenase, N-terminal domain protein</fullName>
    </submittedName>
</protein>
<dbReference type="AlphaFoldDB" id="I0RAG7"/>